<keyword evidence="6 7" id="KW-0472">Membrane</keyword>
<evidence type="ECO:0000256" key="4">
    <source>
        <dbReference type="ARBA" id="ARBA00022692"/>
    </source>
</evidence>
<sequence>MQMLHVLTHNILPVFSMLALGFVLGRTRKVSRTEAAALNRVAFLVLQPALIFPLIARVDFHAFDLSALAAYATCQVIAFSLSYGIARHVFGREHLEAWLLAMCVIFVNSLLYIWPISLLIYGAGGNLPITAIVAWDASVSFAFFIITTDVMAGDSNARAAVKRVLTNPVLIAIALGTVMNLAALPVPEPVLTAARFAGAGAAPLTLFALGVILSGHALKPSPTILGISGLKLLLFPALVWAALHVAPPPADWNALFVLNAAGPSGAMAFALAMLHGIRTDAIAPVIIWTSTLSLISLAWLA</sequence>
<reference evidence="8 9" key="1">
    <citation type="submission" date="2024-01" db="EMBL/GenBank/DDBJ databases">
        <title>Mesobacterium rodlantinim sp. nov., isolated from shallow sea hydrothermal systems off Kueishantao Island.</title>
        <authorList>
            <person name="Su Z."/>
            <person name="Tang K."/>
        </authorList>
    </citation>
    <scope>NUCLEOTIDE SEQUENCE [LARGE SCALE GENOMIC DNA]</scope>
    <source>
        <strain evidence="8 9">TK19101</strain>
    </source>
</reference>
<organism evidence="8 9">
    <name type="scientific">Mesobacterium hydrothermale</name>
    <dbReference type="NCBI Taxonomy" id="3111907"/>
    <lineage>
        <taxon>Bacteria</taxon>
        <taxon>Pseudomonadati</taxon>
        <taxon>Pseudomonadota</taxon>
        <taxon>Alphaproteobacteria</taxon>
        <taxon>Rhodobacterales</taxon>
        <taxon>Roseobacteraceae</taxon>
        <taxon>Mesobacterium</taxon>
    </lineage>
</organism>
<evidence type="ECO:0000256" key="7">
    <source>
        <dbReference type="SAM" id="Phobius"/>
    </source>
</evidence>
<evidence type="ECO:0000256" key="6">
    <source>
        <dbReference type="ARBA" id="ARBA00023136"/>
    </source>
</evidence>
<name>A0ABU6HDR1_9RHOB</name>
<feature type="transmembrane region" description="Helical" evidence="7">
    <location>
        <begin position="37"/>
        <end position="56"/>
    </location>
</feature>
<evidence type="ECO:0000256" key="5">
    <source>
        <dbReference type="ARBA" id="ARBA00022989"/>
    </source>
</evidence>
<dbReference type="InterPro" id="IPR004776">
    <property type="entry name" value="Mem_transp_PIN-like"/>
</dbReference>
<feature type="transmembrane region" description="Helical" evidence="7">
    <location>
        <begin position="224"/>
        <end position="246"/>
    </location>
</feature>
<keyword evidence="9" id="KW-1185">Reference proteome</keyword>
<comment type="caution">
    <text evidence="8">The sequence shown here is derived from an EMBL/GenBank/DDBJ whole genome shotgun (WGS) entry which is preliminary data.</text>
</comment>
<dbReference type="RefSeq" id="WP_326296220.1">
    <property type="nucleotide sequence ID" value="NZ_JAYLLH010000004.1"/>
</dbReference>
<evidence type="ECO:0000313" key="9">
    <source>
        <dbReference type="Proteomes" id="UP001348149"/>
    </source>
</evidence>
<keyword evidence="2" id="KW-0813">Transport</keyword>
<feature type="transmembrane region" description="Helical" evidence="7">
    <location>
        <begin position="252"/>
        <end position="274"/>
    </location>
</feature>
<dbReference type="Proteomes" id="UP001348149">
    <property type="component" value="Unassembled WGS sequence"/>
</dbReference>
<protein>
    <submittedName>
        <fullName evidence="8">AEC family transporter</fullName>
    </submittedName>
</protein>
<keyword evidence="5 7" id="KW-1133">Transmembrane helix</keyword>
<gene>
    <name evidence="8" type="ORF">VK792_04825</name>
</gene>
<feature type="transmembrane region" description="Helical" evidence="7">
    <location>
        <begin position="164"/>
        <end position="184"/>
    </location>
</feature>
<dbReference type="PANTHER" id="PTHR36838">
    <property type="entry name" value="AUXIN EFFLUX CARRIER FAMILY PROTEIN"/>
    <property type="match status" value="1"/>
</dbReference>
<feature type="transmembrane region" description="Helical" evidence="7">
    <location>
        <begin position="129"/>
        <end position="152"/>
    </location>
</feature>
<dbReference type="Pfam" id="PF03547">
    <property type="entry name" value="Mem_trans"/>
    <property type="match status" value="2"/>
</dbReference>
<keyword evidence="4 7" id="KW-0812">Transmembrane</keyword>
<evidence type="ECO:0000256" key="2">
    <source>
        <dbReference type="ARBA" id="ARBA00022448"/>
    </source>
</evidence>
<feature type="transmembrane region" description="Helical" evidence="7">
    <location>
        <begin position="190"/>
        <end position="212"/>
    </location>
</feature>
<feature type="transmembrane region" description="Helical" evidence="7">
    <location>
        <begin position="98"/>
        <end position="123"/>
    </location>
</feature>
<dbReference type="EMBL" id="JAYLLH010000004">
    <property type="protein sequence ID" value="MEC3860598.1"/>
    <property type="molecule type" value="Genomic_DNA"/>
</dbReference>
<keyword evidence="3" id="KW-1003">Cell membrane</keyword>
<feature type="transmembrane region" description="Helical" evidence="7">
    <location>
        <begin position="68"/>
        <end position="86"/>
    </location>
</feature>
<feature type="transmembrane region" description="Helical" evidence="7">
    <location>
        <begin position="281"/>
        <end position="300"/>
    </location>
</feature>
<comment type="subcellular location">
    <subcellularLocation>
        <location evidence="1">Membrane</location>
        <topology evidence="1">Multi-pass membrane protein</topology>
    </subcellularLocation>
</comment>
<feature type="transmembrane region" description="Helical" evidence="7">
    <location>
        <begin position="6"/>
        <end position="25"/>
    </location>
</feature>
<evidence type="ECO:0000256" key="1">
    <source>
        <dbReference type="ARBA" id="ARBA00004141"/>
    </source>
</evidence>
<proteinExistence type="predicted"/>
<dbReference type="PANTHER" id="PTHR36838:SF3">
    <property type="entry name" value="TRANSPORTER AUXIN EFFLUX CARRIER EC FAMILY"/>
    <property type="match status" value="1"/>
</dbReference>
<accession>A0ABU6HDR1</accession>
<evidence type="ECO:0000313" key="8">
    <source>
        <dbReference type="EMBL" id="MEC3860598.1"/>
    </source>
</evidence>
<evidence type="ECO:0000256" key="3">
    <source>
        <dbReference type="ARBA" id="ARBA00022475"/>
    </source>
</evidence>